<evidence type="ECO:0000313" key="3">
    <source>
        <dbReference type="Proteomes" id="UP000523079"/>
    </source>
</evidence>
<dbReference type="AlphaFoldDB" id="A0A7W3IR36"/>
<dbReference type="RefSeq" id="WP_182559255.1">
    <property type="nucleotide sequence ID" value="NZ_JACGWT010000002.1"/>
</dbReference>
<protein>
    <recommendedName>
        <fullName evidence="1">HD domain-containing protein</fullName>
    </recommendedName>
</protein>
<name>A0A7W3IR36_9ACTN</name>
<dbReference type="Proteomes" id="UP000523079">
    <property type="component" value="Unassembled WGS sequence"/>
</dbReference>
<comment type="caution">
    <text evidence="2">The sequence shown here is derived from an EMBL/GenBank/DDBJ whole genome shotgun (WGS) entry which is preliminary data.</text>
</comment>
<accession>A0A7W3IR36</accession>
<organism evidence="2 3">
    <name type="scientific">Microlunatus kandeliicorticis</name>
    <dbReference type="NCBI Taxonomy" id="1759536"/>
    <lineage>
        <taxon>Bacteria</taxon>
        <taxon>Bacillati</taxon>
        <taxon>Actinomycetota</taxon>
        <taxon>Actinomycetes</taxon>
        <taxon>Propionibacteriales</taxon>
        <taxon>Propionibacteriaceae</taxon>
        <taxon>Microlunatus</taxon>
    </lineage>
</organism>
<dbReference type="Gene3D" id="1.10.3210.10">
    <property type="entry name" value="Hypothetical protein af1432"/>
    <property type="match status" value="1"/>
</dbReference>
<dbReference type="EMBL" id="JACGWT010000002">
    <property type="protein sequence ID" value="MBA8793668.1"/>
    <property type="molecule type" value="Genomic_DNA"/>
</dbReference>
<gene>
    <name evidence="2" type="ORF">FHX74_001273</name>
</gene>
<dbReference type="Pfam" id="PF01966">
    <property type="entry name" value="HD"/>
    <property type="match status" value="1"/>
</dbReference>
<evidence type="ECO:0000313" key="2">
    <source>
        <dbReference type="EMBL" id="MBA8793668.1"/>
    </source>
</evidence>
<reference evidence="2 3" key="1">
    <citation type="submission" date="2020-07" db="EMBL/GenBank/DDBJ databases">
        <title>Sequencing the genomes of 1000 actinobacteria strains.</title>
        <authorList>
            <person name="Klenk H.-P."/>
        </authorList>
    </citation>
    <scope>NUCLEOTIDE SEQUENCE [LARGE SCALE GENOMIC DNA]</scope>
    <source>
        <strain evidence="2 3">DSM 100723</strain>
    </source>
</reference>
<proteinExistence type="predicted"/>
<sequence length="195" mass="20769">MLESRWAYECARGYLAPLGRRWSHVRAVGAVAEKLAPAFGGGFDLLVDAALLHDIGYSASLATSGFHPADGARFLEACGEHQLALLVAHHSGARIEAALRGIDGYCDEFPWCNTALDKALTFCDLTTSPSGEPMSLHERVAEILDRYGADHVVARSIHSGLPEFEEACAATAALIEVAGIEVEPARLAGLDRVAV</sequence>
<dbReference type="InterPro" id="IPR006674">
    <property type="entry name" value="HD_domain"/>
</dbReference>
<keyword evidence="3" id="KW-1185">Reference proteome</keyword>
<evidence type="ECO:0000259" key="1">
    <source>
        <dbReference type="Pfam" id="PF01966"/>
    </source>
</evidence>
<feature type="domain" description="HD" evidence="1">
    <location>
        <begin position="21"/>
        <end position="149"/>
    </location>
</feature>
<dbReference type="SUPFAM" id="SSF109604">
    <property type="entry name" value="HD-domain/PDEase-like"/>
    <property type="match status" value="1"/>
</dbReference>